<comment type="subcellular location">
    <subcellularLocation>
        <location evidence="1">Membrane</location>
        <topology evidence="1">Multi-pass membrane protein</topology>
    </subcellularLocation>
</comment>
<dbReference type="Proteomes" id="UP000044841">
    <property type="component" value="Unassembled WGS sequence"/>
</dbReference>
<evidence type="ECO:0000313" key="6">
    <source>
        <dbReference type="EMBL" id="CUA71467.1"/>
    </source>
</evidence>
<organism evidence="6 7">
    <name type="scientific">Rhizoctonia solani</name>
    <dbReference type="NCBI Taxonomy" id="456999"/>
    <lineage>
        <taxon>Eukaryota</taxon>
        <taxon>Fungi</taxon>
        <taxon>Dikarya</taxon>
        <taxon>Basidiomycota</taxon>
        <taxon>Agaricomycotina</taxon>
        <taxon>Agaricomycetes</taxon>
        <taxon>Cantharellales</taxon>
        <taxon>Ceratobasidiaceae</taxon>
        <taxon>Rhizoctonia</taxon>
    </lineage>
</organism>
<dbReference type="AlphaFoldDB" id="A0A0K6FZR8"/>
<proteinExistence type="predicted"/>
<keyword evidence="3 5" id="KW-1133">Transmembrane helix</keyword>
<name>A0A0K6FZR8_9AGAM</name>
<evidence type="ECO:0000256" key="1">
    <source>
        <dbReference type="ARBA" id="ARBA00004141"/>
    </source>
</evidence>
<dbReference type="GO" id="GO:0016020">
    <property type="term" value="C:membrane"/>
    <property type="evidence" value="ECO:0007669"/>
    <property type="project" value="UniProtKB-SubCell"/>
</dbReference>
<dbReference type="InterPro" id="IPR007568">
    <property type="entry name" value="RTA1"/>
</dbReference>
<dbReference type="Pfam" id="PF04479">
    <property type="entry name" value="RTA1"/>
    <property type="match status" value="1"/>
</dbReference>
<accession>A0A0K6FZR8</accession>
<evidence type="ECO:0000313" key="7">
    <source>
        <dbReference type="Proteomes" id="UP000044841"/>
    </source>
</evidence>
<keyword evidence="7" id="KW-1185">Reference proteome</keyword>
<dbReference type="PANTHER" id="PTHR31465">
    <property type="entry name" value="PROTEIN RTA1-RELATED"/>
    <property type="match status" value="1"/>
</dbReference>
<sequence length="84" mass="9347">MISGALYALGLYFRTVFAKDPHNISKFIVMHMLVVLSPCGLIATVYMLLGRLALTLRADDLLLIRASRITKVYIVSDVGKYIVC</sequence>
<dbReference type="PANTHER" id="PTHR31465:SF1">
    <property type="entry name" value="PROTEIN RTA1-RELATED"/>
    <property type="match status" value="1"/>
</dbReference>
<protein>
    <submittedName>
        <fullName evidence="6">Uncharacterized protein</fullName>
    </submittedName>
</protein>
<evidence type="ECO:0000256" key="5">
    <source>
        <dbReference type="SAM" id="Phobius"/>
    </source>
</evidence>
<reference evidence="6 7" key="1">
    <citation type="submission" date="2015-07" db="EMBL/GenBank/DDBJ databases">
        <authorList>
            <person name="Noorani M."/>
        </authorList>
    </citation>
    <scope>NUCLEOTIDE SEQUENCE [LARGE SCALE GENOMIC DNA]</scope>
    <source>
        <strain evidence="6">BBA 69670</strain>
    </source>
</reference>
<feature type="transmembrane region" description="Helical" evidence="5">
    <location>
        <begin position="28"/>
        <end position="49"/>
    </location>
</feature>
<evidence type="ECO:0000256" key="4">
    <source>
        <dbReference type="ARBA" id="ARBA00023136"/>
    </source>
</evidence>
<keyword evidence="4 5" id="KW-0472">Membrane</keyword>
<keyword evidence="2 5" id="KW-0812">Transmembrane</keyword>
<evidence type="ECO:0000256" key="3">
    <source>
        <dbReference type="ARBA" id="ARBA00022989"/>
    </source>
</evidence>
<dbReference type="EMBL" id="CYGV01001239">
    <property type="protein sequence ID" value="CUA71467.1"/>
    <property type="molecule type" value="Genomic_DNA"/>
</dbReference>
<evidence type="ECO:0000256" key="2">
    <source>
        <dbReference type="ARBA" id="ARBA00022692"/>
    </source>
</evidence>
<gene>
    <name evidence="6" type="ORF">RSOLAG22IIIB_09585</name>
</gene>